<reference evidence="2" key="1">
    <citation type="submission" date="2021-12" db="EMBL/GenBank/DDBJ databases">
        <title>Lineage-specific microbe-virus interactions reveal viral roles in promoting carbon loss from peatlands along a natural permafrost thaw gradient.</title>
        <authorList>
            <person name="Trubl G."/>
            <person name="Roux S."/>
            <person name="Borton M.A."/>
            <person name="Varsani A."/>
            <person name="Li Y.-F."/>
            <person name="Sun C."/>
            <person name="Shaffer M."/>
            <person name="Jang H.B."/>
            <person name="Woodcroft B.J."/>
            <person name="Tyson G.W."/>
            <person name="Wrighton K."/>
            <person name="Saleska S."/>
            <person name="Eloe-Fadrosh E.A."/>
            <person name="Sullivan M.B."/>
            <person name="Rich V.I."/>
        </authorList>
    </citation>
    <scope>NUCLEOTIDE SEQUENCE</scope>
</reference>
<proteinExistence type="predicted"/>
<dbReference type="EMBL" id="OM419066">
    <property type="protein sequence ID" value="WAK78041.1"/>
    <property type="molecule type" value="Genomic_DNA"/>
</dbReference>
<evidence type="ECO:0000256" key="1">
    <source>
        <dbReference type="SAM" id="MobiDB-lite"/>
    </source>
</evidence>
<feature type="region of interest" description="Disordered" evidence="1">
    <location>
        <begin position="90"/>
        <end position="130"/>
    </location>
</feature>
<feature type="region of interest" description="Disordered" evidence="1">
    <location>
        <begin position="37"/>
        <end position="73"/>
    </location>
</feature>
<name>A0A9E8YXD8_9VIRU</name>
<feature type="compositionally biased region" description="Basic and acidic residues" evidence="1">
    <location>
        <begin position="291"/>
        <end position="302"/>
    </location>
</feature>
<evidence type="ECO:0000313" key="2">
    <source>
        <dbReference type="EMBL" id="WAK78041.1"/>
    </source>
</evidence>
<accession>A0A9E8YXD8</accession>
<sequence>MPKGPDLLHIYCNEVFDKRLDSFNMDYHRHWRAADAEAYTQKDDEAQEQSSASGQEDEGDDPDKPVSPDRLQVLQALSTRSSPVAAARSFFGGDHIPEGGQPSPRSLSPESPPSKKHAAHPPQGGKERPAKPVIWEDADEETPDLKAYFDQFGLNWWQRVAICRTFANNLTAVHRPKNYTKRVYSSSKMQKRLRDWDADEKEQNGIIPRRQHYTLLPRNEPRNINLFLRDKLSNLITPQTYPTLPYTLRRIRILTSCCNSLRGATGTPASPGPRRFPPSRELQMRLRFQLGDRFESTRDRPNFQDFQDSSSGKTFPTHRDEELS</sequence>
<feature type="compositionally biased region" description="Polar residues" evidence="1">
    <location>
        <begin position="304"/>
        <end position="314"/>
    </location>
</feature>
<protein>
    <submittedName>
        <fullName evidence="2">Uncharacterized protein</fullName>
    </submittedName>
</protein>
<dbReference type="Proteomes" id="UP001256527">
    <property type="component" value="Segment"/>
</dbReference>
<feature type="region of interest" description="Disordered" evidence="1">
    <location>
        <begin position="291"/>
        <end position="324"/>
    </location>
</feature>
<organism evidence="2">
    <name type="scientific">Miresoil virus 219</name>
    <dbReference type="NCBI Taxonomy" id="2911456"/>
    <lineage>
        <taxon>Viruses</taxon>
        <taxon>Miresoil_virus_gcode6_group</taxon>
    </lineage>
</organism>